<comment type="similarity">
    <text evidence="2 3">Belongs to the peptidase M14 family.</text>
</comment>
<evidence type="ECO:0000256" key="3">
    <source>
        <dbReference type="PROSITE-ProRule" id="PRU01379"/>
    </source>
</evidence>
<feature type="compositionally biased region" description="Basic and acidic residues" evidence="4">
    <location>
        <begin position="11"/>
        <end position="29"/>
    </location>
</feature>
<sequence length="582" mass="63976">MSSQSTTSSEAEDHPVLAESPKSDHAPERVDLEAYAKFFPELTEKATVVSSAAEEAPSMEEPLAQLRRAFEHAAQSTQSLAPLVKLAFPEALGHPHTEPLEVLHACRNTDARGRMLEEVGHCLESNRDLGSFPVVYNYDALVQVPPSRPLLVTDDRQGHPAEKLTFESRFEGGNLRRAIQSRKPWMLDSSPVSPAVLGAGVGVQEAWLVPCGPQHQLPAQPHWRPDKGPLFTLSFMLRFPHASGDVCYLATAFPYGFSLLKAQLALWLSRCDRSSILMERQELCRTLSGNPVPLLTITAAQSSTPNVMRPHVFLTARVHPGETNSSWIMKGIIDCLLSDKPVAQQLRSTFVFKLVPMLNPDGVINGCHRCSLAGQDLNRQWSFPEEDTHPTIYHTKALLLYLAHMGRTPLVLCDFHGHSRHFNAFLYGCSPPHGQAEEEDSTSGVQVLAGLLHEVSPGFALESCCFHVERSKEATARVTGWRQFGIELSYTYECSTAGCNQGPNAGYHFGVAQLEELGAQFCEALARLRLTSEGQLDLSAHAELLSTCRAMRRGRKEEPPVESTDSLEDEDDTGPSGADSLA</sequence>
<organism evidence="6 7">
    <name type="scientific">Haemaphysalis longicornis</name>
    <name type="common">Bush tick</name>
    <dbReference type="NCBI Taxonomy" id="44386"/>
    <lineage>
        <taxon>Eukaryota</taxon>
        <taxon>Metazoa</taxon>
        <taxon>Ecdysozoa</taxon>
        <taxon>Arthropoda</taxon>
        <taxon>Chelicerata</taxon>
        <taxon>Arachnida</taxon>
        <taxon>Acari</taxon>
        <taxon>Parasitiformes</taxon>
        <taxon>Ixodida</taxon>
        <taxon>Ixodoidea</taxon>
        <taxon>Ixodidae</taxon>
        <taxon>Haemaphysalinae</taxon>
        <taxon>Haemaphysalis</taxon>
    </lineage>
</organism>
<name>A0A9J6G519_HAELO</name>
<dbReference type="SUPFAM" id="SSF53187">
    <property type="entry name" value="Zn-dependent exopeptidases"/>
    <property type="match status" value="1"/>
</dbReference>
<feature type="region of interest" description="Disordered" evidence="4">
    <location>
        <begin position="551"/>
        <end position="582"/>
    </location>
</feature>
<dbReference type="Pfam" id="PF00246">
    <property type="entry name" value="Peptidase_M14"/>
    <property type="match status" value="1"/>
</dbReference>
<reference evidence="6 7" key="1">
    <citation type="journal article" date="2020" name="Cell">
        <title>Large-Scale Comparative Analyses of Tick Genomes Elucidate Their Genetic Diversity and Vector Capacities.</title>
        <authorList>
            <consortium name="Tick Genome and Microbiome Consortium (TIGMIC)"/>
            <person name="Jia N."/>
            <person name="Wang J."/>
            <person name="Shi W."/>
            <person name="Du L."/>
            <person name="Sun Y."/>
            <person name="Zhan W."/>
            <person name="Jiang J.F."/>
            <person name="Wang Q."/>
            <person name="Zhang B."/>
            <person name="Ji P."/>
            <person name="Bell-Sakyi L."/>
            <person name="Cui X.M."/>
            <person name="Yuan T.T."/>
            <person name="Jiang B.G."/>
            <person name="Yang W.F."/>
            <person name="Lam T.T."/>
            <person name="Chang Q.C."/>
            <person name="Ding S.J."/>
            <person name="Wang X.J."/>
            <person name="Zhu J.G."/>
            <person name="Ruan X.D."/>
            <person name="Zhao L."/>
            <person name="Wei J.T."/>
            <person name="Ye R.Z."/>
            <person name="Que T.C."/>
            <person name="Du C.H."/>
            <person name="Zhou Y.H."/>
            <person name="Cheng J.X."/>
            <person name="Dai P.F."/>
            <person name="Guo W.B."/>
            <person name="Han X.H."/>
            <person name="Huang E.J."/>
            <person name="Li L.F."/>
            <person name="Wei W."/>
            <person name="Gao Y.C."/>
            <person name="Liu J.Z."/>
            <person name="Shao H.Z."/>
            <person name="Wang X."/>
            <person name="Wang C.C."/>
            <person name="Yang T.C."/>
            <person name="Huo Q.B."/>
            <person name="Li W."/>
            <person name="Chen H.Y."/>
            <person name="Chen S.E."/>
            <person name="Zhou L.G."/>
            <person name="Ni X.B."/>
            <person name="Tian J.H."/>
            <person name="Sheng Y."/>
            <person name="Liu T."/>
            <person name="Pan Y.S."/>
            <person name="Xia L.Y."/>
            <person name="Li J."/>
            <person name="Zhao F."/>
            <person name="Cao W.C."/>
        </authorList>
    </citation>
    <scope>NUCLEOTIDE SEQUENCE [LARGE SCALE GENOMIC DNA]</scope>
    <source>
        <strain evidence="6">HaeL-2018</strain>
    </source>
</reference>
<dbReference type="GO" id="GO:0004181">
    <property type="term" value="F:metallocarboxypeptidase activity"/>
    <property type="evidence" value="ECO:0007669"/>
    <property type="project" value="InterPro"/>
</dbReference>
<evidence type="ECO:0000313" key="7">
    <source>
        <dbReference type="Proteomes" id="UP000821853"/>
    </source>
</evidence>
<dbReference type="GO" id="GO:0008270">
    <property type="term" value="F:zinc ion binding"/>
    <property type="evidence" value="ECO:0007669"/>
    <property type="project" value="InterPro"/>
</dbReference>
<evidence type="ECO:0000256" key="1">
    <source>
        <dbReference type="ARBA" id="ARBA00001947"/>
    </source>
</evidence>
<proteinExistence type="inferred from homology"/>
<dbReference type="Proteomes" id="UP000821853">
    <property type="component" value="Chromosome 3"/>
</dbReference>
<comment type="cofactor">
    <cofactor evidence="1">
        <name>Zn(2+)</name>
        <dbReference type="ChEBI" id="CHEBI:29105"/>
    </cofactor>
</comment>
<dbReference type="GO" id="GO:0006508">
    <property type="term" value="P:proteolysis"/>
    <property type="evidence" value="ECO:0007669"/>
    <property type="project" value="InterPro"/>
</dbReference>
<dbReference type="InterPro" id="IPR000834">
    <property type="entry name" value="Peptidase_M14"/>
</dbReference>
<dbReference type="InterPro" id="IPR050821">
    <property type="entry name" value="Cytosolic_carboxypeptidase"/>
</dbReference>
<dbReference type="PANTHER" id="PTHR12756">
    <property type="entry name" value="CYTOSOLIC CARBOXYPEPTIDASE"/>
    <property type="match status" value="1"/>
</dbReference>
<evidence type="ECO:0000313" key="6">
    <source>
        <dbReference type="EMBL" id="KAH9369785.1"/>
    </source>
</evidence>
<keyword evidence="7" id="KW-1185">Reference proteome</keyword>
<gene>
    <name evidence="6" type="ORF">HPB48_011628</name>
</gene>
<dbReference type="PROSITE" id="PS52035">
    <property type="entry name" value="PEPTIDASE_M14"/>
    <property type="match status" value="1"/>
</dbReference>
<feature type="domain" description="Peptidase M14" evidence="5">
    <location>
        <begin position="253"/>
        <end position="529"/>
    </location>
</feature>
<dbReference type="VEuPathDB" id="VectorBase:HLOH_064657"/>
<dbReference type="Gene3D" id="3.40.630.10">
    <property type="entry name" value="Zn peptidases"/>
    <property type="match status" value="1"/>
</dbReference>
<dbReference type="PANTHER" id="PTHR12756:SF11">
    <property type="entry name" value="CYTOSOLIC CARBOXYPEPTIDASE 1"/>
    <property type="match status" value="1"/>
</dbReference>
<evidence type="ECO:0000259" key="5">
    <source>
        <dbReference type="PROSITE" id="PS52035"/>
    </source>
</evidence>
<feature type="active site" description="Proton donor/acceptor" evidence="3">
    <location>
        <position position="493"/>
    </location>
</feature>
<feature type="region of interest" description="Disordered" evidence="4">
    <location>
        <begin position="1"/>
        <end position="29"/>
    </location>
</feature>
<evidence type="ECO:0000256" key="4">
    <source>
        <dbReference type="SAM" id="MobiDB-lite"/>
    </source>
</evidence>
<accession>A0A9J6G519</accession>
<protein>
    <recommendedName>
        <fullName evidence="5">Peptidase M14 domain-containing protein</fullName>
    </recommendedName>
</protein>
<dbReference type="OrthoDB" id="10253041at2759"/>
<evidence type="ECO:0000256" key="2">
    <source>
        <dbReference type="ARBA" id="ARBA00005988"/>
    </source>
</evidence>
<dbReference type="AlphaFoldDB" id="A0A9J6G519"/>
<comment type="caution">
    <text evidence="6">The sequence shown here is derived from an EMBL/GenBank/DDBJ whole genome shotgun (WGS) entry which is preliminary data.</text>
</comment>
<dbReference type="EMBL" id="JABSTR010000005">
    <property type="protein sequence ID" value="KAH9369785.1"/>
    <property type="molecule type" value="Genomic_DNA"/>
</dbReference>